<dbReference type="Proteomes" id="UP001583172">
    <property type="component" value="Unassembled WGS sequence"/>
</dbReference>
<dbReference type="EMBL" id="JAZGSY010000206">
    <property type="protein sequence ID" value="KAL1838583.1"/>
    <property type="molecule type" value="Genomic_DNA"/>
</dbReference>
<protein>
    <submittedName>
        <fullName evidence="2">Uncharacterized protein</fullName>
    </submittedName>
</protein>
<keyword evidence="3" id="KW-1185">Reference proteome</keyword>
<organism evidence="2 3">
    <name type="scientific">Humicola insolens</name>
    <name type="common">Soft-rot fungus</name>
    <dbReference type="NCBI Taxonomy" id="85995"/>
    <lineage>
        <taxon>Eukaryota</taxon>
        <taxon>Fungi</taxon>
        <taxon>Dikarya</taxon>
        <taxon>Ascomycota</taxon>
        <taxon>Pezizomycotina</taxon>
        <taxon>Sordariomycetes</taxon>
        <taxon>Sordariomycetidae</taxon>
        <taxon>Sordariales</taxon>
        <taxon>Chaetomiaceae</taxon>
        <taxon>Mycothermus</taxon>
    </lineage>
</organism>
<proteinExistence type="predicted"/>
<gene>
    <name evidence="2" type="ORF">VTJ49DRAFT_2510</name>
</gene>
<feature type="region of interest" description="Disordered" evidence="1">
    <location>
        <begin position="119"/>
        <end position="152"/>
    </location>
</feature>
<sequence length="380" mass="40309">MVAIGFPNAVNPTCALNACLQQVAGLLDTNSYYEACTSAFGAPATSTFTVDSIVSTTTVPGGTRTDEFVVWTTITQTEIDSTTQWDTVSTTVTETSTAVVTETTTVLVPADGIQTLKARSTPHRRKKRACEPRTSTTPSTSTEATTASPNPIPTNCANLDEFSSACSCITAVSDVETVTVTVTEPTTTNVVTATGIVWTTSTATVTEMEIEWTTETQSSTTTLVDTTTALVTSTTTVTETVPVPTAGHWEVTPNLSGMKWLNCMIPGNQLTRLQQNPGNAIVIPLGGGQPYLRDYPAYKLIALFAGAPAYSISRIGFRDVMDGSSLPVICRASQGGAITCDFPTEEHDKFLVCGYDVWVARVGVAPSGCETVTSFKLFQQ</sequence>
<accession>A0ABR3V9Q7</accession>
<evidence type="ECO:0000313" key="3">
    <source>
        <dbReference type="Proteomes" id="UP001583172"/>
    </source>
</evidence>
<reference evidence="2 3" key="1">
    <citation type="journal article" date="2024" name="Commun. Biol.">
        <title>Comparative genomic analysis of thermophilic fungi reveals convergent evolutionary adaptations and gene losses.</title>
        <authorList>
            <person name="Steindorff A.S."/>
            <person name="Aguilar-Pontes M.V."/>
            <person name="Robinson A.J."/>
            <person name="Andreopoulos B."/>
            <person name="LaButti K."/>
            <person name="Kuo A."/>
            <person name="Mondo S."/>
            <person name="Riley R."/>
            <person name="Otillar R."/>
            <person name="Haridas S."/>
            <person name="Lipzen A."/>
            <person name="Grimwood J."/>
            <person name="Schmutz J."/>
            <person name="Clum A."/>
            <person name="Reid I.D."/>
            <person name="Moisan M.C."/>
            <person name="Butler G."/>
            <person name="Nguyen T.T.M."/>
            <person name="Dewar K."/>
            <person name="Conant G."/>
            <person name="Drula E."/>
            <person name="Henrissat B."/>
            <person name="Hansel C."/>
            <person name="Singer S."/>
            <person name="Hutchinson M.I."/>
            <person name="de Vries R.P."/>
            <person name="Natvig D.O."/>
            <person name="Powell A.J."/>
            <person name="Tsang A."/>
            <person name="Grigoriev I.V."/>
        </authorList>
    </citation>
    <scope>NUCLEOTIDE SEQUENCE [LARGE SCALE GENOMIC DNA]</scope>
    <source>
        <strain evidence="2 3">CBS 620.91</strain>
    </source>
</reference>
<evidence type="ECO:0000256" key="1">
    <source>
        <dbReference type="SAM" id="MobiDB-lite"/>
    </source>
</evidence>
<feature type="compositionally biased region" description="Low complexity" evidence="1">
    <location>
        <begin position="134"/>
        <end position="149"/>
    </location>
</feature>
<comment type="caution">
    <text evidence="2">The sequence shown here is derived from an EMBL/GenBank/DDBJ whole genome shotgun (WGS) entry which is preliminary data.</text>
</comment>
<evidence type="ECO:0000313" key="2">
    <source>
        <dbReference type="EMBL" id="KAL1838583.1"/>
    </source>
</evidence>
<name>A0ABR3V9Q7_HUMIN</name>